<feature type="domain" description="Shikimate dehydrogenase substrate binding N-terminal" evidence="7">
    <location>
        <begin position="37"/>
        <end position="117"/>
    </location>
</feature>
<sequence>MSTTTTVTVQKEQQEQQAPLTLTLNSQIDKLDKHGFLFGEKLAASMSPLLHSVVYKNLGLNWEQIRLDSTDMDLFLRLIRHPKFYGASVTMPHKVNILPHLDYLTEECREVGACNTLFLRTLPDGHRQYCGANTDVIGVRESFVQNVADPASVYENRPAMVIGSGGAARSAVYALHKWLKVTQIYLVNRDKGEVDAVVAECTTRGYGDRLVHVETVDQAHKLEAPGAIVACVPDFEPITEEEWTVRRIVEVMLSKEGKKGAMLEMCYNPSPYTALGAIAENNGWQVILGTEAMIWQGVEQDKYWTGRQVSELPVSEVKKAIAERLAQISRN</sequence>
<dbReference type="AlphaFoldDB" id="G0SAV9"/>
<dbReference type="Gene3D" id="3.40.50.10860">
    <property type="entry name" value="Leucine Dehydrogenase, chain A, domain 1"/>
    <property type="match status" value="1"/>
</dbReference>
<protein>
    <recommendedName>
        <fullName evidence="6">Quinate dehydrogenase</fullName>
        <ecNumber evidence="5">1.1.1.24</ecNumber>
    </recommendedName>
</protein>
<dbReference type="STRING" id="759272.G0SAV9"/>
<dbReference type="eggNOG" id="KOG0692">
    <property type="taxonomic scope" value="Eukaryota"/>
</dbReference>
<dbReference type="GO" id="GO:0004764">
    <property type="term" value="F:shikimate 3-dehydrogenase (NADP+) activity"/>
    <property type="evidence" value="ECO:0007669"/>
    <property type="project" value="InterPro"/>
</dbReference>
<dbReference type="SUPFAM" id="SSF53223">
    <property type="entry name" value="Aminoacid dehydrogenase-like, N-terminal domain"/>
    <property type="match status" value="1"/>
</dbReference>
<evidence type="ECO:0000259" key="7">
    <source>
        <dbReference type="Pfam" id="PF08501"/>
    </source>
</evidence>
<dbReference type="OMA" id="AIYVMRR"/>
<dbReference type="KEGG" id="cthr:CTHT_0047970"/>
<keyword evidence="3" id="KW-0520">NAD</keyword>
<evidence type="ECO:0000256" key="5">
    <source>
        <dbReference type="ARBA" id="ARBA00066605"/>
    </source>
</evidence>
<organism evidence="9">
    <name type="scientific">Chaetomium thermophilum (strain DSM 1495 / CBS 144.50 / IMI 039719)</name>
    <name type="common">Thermochaetoides thermophila</name>
    <dbReference type="NCBI Taxonomy" id="759272"/>
    <lineage>
        <taxon>Eukaryota</taxon>
        <taxon>Fungi</taxon>
        <taxon>Dikarya</taxon>
        <taxon>Ascomycota</taxon>
        <taxon>Pezizomycotina</taxon>
        <taxon>Sordariomycetes</taxon>
        <taxon>Sordariomycetidae</taxon>
        <taxon>Sordariales</taxon>
        <taxon>Chaetomiaceae</taxon>
        <taxon>Thermochaetoides</taxon>
    </lineage>
</organism>
<dbReference type="Gene3D" id="3.40.50.720">
    <property type="entry name" value="NAD(P)-binding Rossmann-like Domain"/>
    <property type="match status" value="1"/>
</dbReference>
<proteinExistence type="predicted"/>
<accession>G0SAV9</accession>
<dbReference type="EMBL" id="GL988044">
    <property type="protein sequence ID" value="EGS19339.1"/>
    <property type="molecule type" value="Genomic_DNA"/>
</dbReference>
<dbReference type="InterPro" id="IPR036291">
    <property type="entry name" value="NAD(P)-bd_dom_sf"/>
</dbReference>
<dbReference type="GO" id="GO:0019632">
    <property type="term" value="P:shikimate metabolic process"/>
    <property type="evidence" value="ECO:0007669"/>
    <property type="project" value="TreeGrafter"/>
</dbReference>
<dbReference type="PANTHER" id="PTHR21089">
    <property type="entry name" value="SHIKIMATE DEHYDROGENASE"/>
    <property type="match status" value="1"/>
</dbReference>
<gene>
    <name evidence="8" type="ORF">CTHT_0047970</name>
</gene>
<evidence type="ECO:0000256" key="2">
    <source>
        <dbReference type="ARBA" id="ARBA00023002"/>
    </source>
</evidence>
<evidence type="ECO:0000313" key="9">
    <source>
        <dbReference type="Proteomes" id="UP000008066"/>
    </source>
</evidence>
<dbReference type="EC" id="1.1.1.24" evidence="5"/>
<evidence type="ECO:0000313" key="8">
    <source>
        <dbReference type="EMBL" id="EGS19339.1"/>
    </source>
</evidence>
<dbReference type="OrthoDB" id="204377at2759"/>
<comment type="pathway">
    <text evidence="4">Aromatic compound metabolism; 3,4-dihydroxybenzoate biosynthesis; 3-dehydroquinate from D-quinate (NAD(+) route): step 1/1.</text>
</comment>
<dbReference type="SUPFAM" id="SSF51735">
    <property type="entry name" value="NAD(P)-binding Rossmann-fold domains"/>
    <property type="match status" value="1"/>
</dbReference>
<dbReference type="GO" id="GO:0009423">
    <property type="term" value="P:chorismate biosynthetic process"/>
    <property type="evidence" value="ECO:0007669"/>
    <property type="project" value="TreeGrafter"/>
</dbReference>
<evidence type="ECO:0000256" key="6">
    <source>
        <dbReference type="ARBA" id="ARBA00071171"/>
    </source>
</evidence>
<dbReference type="CDD" id="cd01065">
    <property type="entry name" value="NAD_bind_Shikimate_DH"/>
    <property type="match status" value="1"/>
</dbReference>
<dbReference type="FunFam" id="3.40.50.720:FF:000610">
    <property type="entry name" value="Quinate 5-dehydrogenase QutB"/>
    <property type="match status" value="1"/>
</dbReference>
<keyword evidence="9" id="KW-1185">Reference proteome</keyword>
<dbReference type="Proteomes" id="UP000008066">
    <property type="component" value="Unassembled WGS sequence"/>
</dbReference>
<dbReference type="GeneID" id="18258835"/>
<dbReference type="GO" id="GO:0030266">
    <property type="term" value="F:quinate 3-dehydrogenase (NAD+) activity"/>
    <property type="evidence" value="ECO:0007669"/>
    <property type="project" value="UniProtKB-EC"/>
</dbReference>
<evidence type="ECO:0000256" key="1">
    <source>
        <dbReference type="ARBA" id="ARBA00022911"/>
    </source>
</evidence>
<name>G0SAV9_CHATD</name>
<evidence type="ECO:0000256" key="3">
    <source>
        <dbReference type="ARBA" id="ARBA00023027"/>
    </source>
</evidence>
<keyword evidence="2" id="KW-0560">Oxidoreductase</keyword>
<dbReference type="InterPro" id="IPR046346">
    <property type="entry name" value="Aminoacid_DH-like_N_sf"/>
</dbReference>
<dbReference type="InterPro" id="IPR013708">
    <property type="entry name" value="Shikimate_DH-bd_N"/>
</dbReference>
<dbReference type="InterPro" id="IPR022893">
    <property type="entry name" value="Shikimate_DH_fam"/>
</dbReference>
<evidence type="ECO:0000256" key="4">
    <source>
        <dbReference type="ARBA" id="ARBA00060524"/>
    </source>
</evidence>
<reference evidence="8 9" key="1">
    <citation type="journal article" date="2011" name="Cell">
        <title>Insight into structure and assembly of the nuclear pore complex by utilizing the genome of a eukaryotic thermophile.</title>
        <authorList>
            <person name="Amlacher S."/>
            <person name="Sarges P."/>
            <person name="Flemming D."/>
            <person name="van Noort V."/>
            <person name="Kunze R."/>
            <person name="Devos D.P."/>
            <person name="Arumugam M."/>
            <person name="Bork P."/>
            <person name="Hurt E."/>
        </authorList>
    </citation>
    <scope>NUCLEOTIDE SEQUENCE [LARGE SCALE GENOMIC DNA]</scope>
    <source>
        <strain evidence="9">DSM 1495 / CBS 144.50 / IMI 039719</strain>
    </source>
</reference>
<dbReference type="Pfam" id="PF08501">
    <property type="entry name" value="Shikimate_dh_N"/>
    <property type="match status" value="1"/>
</dbReference>
<dbReference type="PANTHER" id="PTHR21089:SF1">
    <property type="entry name" value="BIFUNCTIONAL 3-DEHYDROQUINATE DEHYDRATASE_SHIKIMATE DEHYDROGENASE, CHLOROPLASTIC"/>
    <property type="match status" value="1"/>
</dbReference>
<keyword evidence="1" id="KW-0672">Quinate metabolism</keyword>
<dbReference type="HOGENOM" id="CLU_044063_1_0_1"/>
<dbReference type="RefSeq" id="XP_006695161.1">
    <property type="nucleotide sequence ID" value="XM_006695098.1"/>
</dbReference>